<keyword evidence="2" id="KW-0812">Transmembrane</keyword>
<evidence type="ECO:0000313" key="4">
    <source>
        <dbReference type="Proteomes" id="UP000247565"/>
    </source>
</evidence>
<dbReference type="EMBL" id="QGLT01000001">
    <property type="protein sequence ID" value="PXZ01829.1"/>
    <property type="molecule type" value="Genomic_DNA"/>
</dbReference>
<dbReference type="AlphaFoldDB" id="A0A318N0E2"/>
<keyword evidence="2" id="KW-0472">Membrane</keyword>
<reference evidence="3 4" key="1">
    <citation type="submission" date="2018-05" db="EMBL/GenBank/DDBJ databases">
        <title>Reference genomes for bee gut microbiota database.</title>
        <authorList>
            <person name="Ellegaard K.M."/>
        </authorList>
    </citation>
    <scope>NUCLEOTIDE SEQUENCE [LARGE SCALE GENOMIC DNA]</scope>
    <source>
        <strain evidence="3 4">ESL0284</strain>
    </source>
</reference>
<keyword evidence="4" id="KW-1185">Reference proteome</keyword>
<dbReference type="Proteomes" id="UP000247565">
    <property type="component" value="Unassembled WGS sequence"/>
</dbReference>
<feature type="transmembrane region" description="Helical" evidence="2">
    <location>
        <begin position="142"/>
        <end position="162"/>
    </location>
</feature>
<evidence type="ECO:0000313" key="3">
    <source>
        <dbReference type="EMBL" id="PXZ01829.1"/>
    </source>
</evidence>
<feature type="region of interest" description="Disordered" evidence="1">
    <location>
        <begin position="58"/>
        <end position="78"/>
    </location>
</feature>
<keyword evidence="2" id="KW-1133">Transmembrane helix</keyword>
<evidence type="ECO:0000256" key="1">
    <source>
        <dbReference type="SAM" id="MobiDB-lite"/>
    </source>
</evidence>
<dbReference type="OrthoDB" id="7273360at2"/>
<dbReference type="RefSeq" id="WP_110438348.1">
    <property type="nucleotide sequence ID" value="NZ_CP033087.1"/>
</dbReference>
<dbReference type="GeneID" id="83703282"/>
<protein>
    <submittedName>
        <fullName evidence="3">Uncharacterized protein</fullName>
    </submittedName>
</protein>
<organism evidence="3 4">
    <name type="scientific">Commensalibacter melissae</name>
    <dbReference type="NCBI Taxonomy" id="2070537"/>
    <lineage>
        <taxon>Bacteria</taxon>
        <taxon>Pseudomonadati</taxon>
        <taxon>Pseudomonadota</taxon>
        <taxon>Alphaproteobacteria</taxon>
        <taxon>Acetobacterales</taxon>
        <taxon>Acetobacteraceae</taxon>
    </lineage>
</organism>
<evidence type="ECO:0000256" key="2">
    <source>
        <dbReference type="SAM" id="Phobius"/>
    </source>
</evidence>
<accession>A0A318N0E2</accession>
<gene>
    <name evidence="3" type="ORF">DK869_02195</name>
</gene>
<sequence length="178" mass="19739">MTENIDKKELKILADILALVLENEPGQSANALETLKKRAKKNMVTGGAIKNIFYSIAENPPKPETKPSSRSRKSTTNNADLIKARSQITSLTQDINRLDTVIRSLRVQNESLRSELLLTQQSRAEIQSVLYSNQAKEPFKKILGIIFFICGLLIGIATTAIYHSVSSTPPPNNSIYLN</sequence>
<name>A0A318N0E2_9PROT</name>
<proteinExistence type="predicted"/>
<comment type="caution">
    <text evidence="3">The sequence shown here is derived from an EMBL/GenBank/DDBJ whole genome shotgun (WGS) entry which is preliminary data.</text>
</comment>